<dbReference type="InterPro" id="IPR020843">
    <property type="entry name" value="ER"/>
</dbReference>
<protein>
    <submittedName>
        <fullName evidence="7">D-arabinitol dehydrogenase 1</fullName>
    </submittedName>
</protein>
<dbReference type="InterPro" id="IPR013149">
    <property type="entry name" value="ADH-like_C"/>
</dbReference>
<dbReference type="PANTHER" id="PTHR43401:SF2">
    <property type="entry name" value="L-THREONINE 3-DEHYDROGENASE"/>
    <property type="match status" value="1"/>
</dbReference>
<dbReference type="Gene3D" id="3.40.50.720">
    <property type="entry name" value="NAD(P)-binding Rossmann-like Domain"/>
    <property type="match status" value="1"/>
</dbReference>
<gene>
    <name evidence="7" type="primary">ARD1_0</name>
    <name evidence="7" type="ORF">FJT64_013277</name>
</gene>
<dbReference type="SMART" id="SM00829">
    <property type="entry name" value="PKS_ER"/>
    <property type="match status" value="1"/>
</dbReference>
<evidence type="ECO:0000256" key="4">
    <source>
        <dbReference type="RuleBase" id="RU361277"/>
    </source>
</evidence>
<dbReference type="Proteomes" id="UP000440578">
    <property type="component" value="Unassembled WGS sequence"/>
</dbReference>
<dbReference type="InterPro" id="IPR050129">
    <property type="entry name" value="Zn_alcohol_dh"/>
</dbReference>
<feature type="domain" description="Enoyl reductase (ER)" evidence="6">
    <location>
        <begin position="70"/>
        <end position="328"/>
    </location>
</feature>
<name>A0A6A4V9Z4_AMPAM</name>
<evidence type="ECO:0000256" key="5">
    <source>
        <dbReference type="SAM" id="Coils"/>
    </source>
</evidence>
<dbReference type="InterPro" id="IPR011032">
    <property type="entry name" value="GroES-like_sf"/>
</dbReference>
<dbReference type="Pfam" id="PF08240">
    <property type="entry name" value="ADH_N"/>
    <property type="match status" value="1"/>
</dbReference>
<comment type="caution">
    <text evidence="7">The sequence shown here is derived from an EMBL/GenBank/DDBJ whole genome shotgun (WGS) entry which is preliminary data.</text>
</comment>
<dbReference type="AlphaFoldDB" id="A0A6A4V9Z4"/>
<comment type="cofactor">
    <cofactor evidence="4">
        <name>Zn(2+)</name>
        <dbReference type="ChEBI" id="CHEBI:29105"/>
    </cofactor>
</comment>
<evidence type="ECO:0000256" key="1">
    <source>
        <dbReference type="ARBA" id="ARBA00022723"/>
    </source>
</evidence>
<dbReference type="GO" id="GO:0016491">
    <property type="term" value="F:oxidoreductase activity"/>
    <property type="evidence" value="ECO:0007669"/>
    <property type="project" value="UniProtKB-KW"/>
</dbReference>
<dbReference type="Gene3D" id="3.90.180.10">
    <property type="entry name" value="Medium-chain alcohol dehydrogenases, catalytic domain"/>
    <property type="match status" value="1"/>
</dbReference>
<keyword evidence="3" id="KW-0560">Oxidoreductase</keyword>
<reference evidence="7 8" key="1">
    <citation type="submission" date="2019-07" db="EMBL/GenBank/DDBJ databases">
        <title>Draft genome assembly of a fouling barnacle, Amphibalanus amphitrite (Darwin, 1854): The first reference genome for Thecostraca.</title>
        <authorList>
            <person name="Kim W."/>
        </authorList>
    </citation>
    <scope>NUCLEOTIDE SEQUENCE [LARGE SCALE GENOMIC DNA]</scope>
    <source>
        <strain evidence="7">SNU_AA5</strain>
        <tissue evidence="7">Soma without cirri and trophi</tissue>
    </source>
</reference>
<keyword evidence="1 4" id="KW-0479">Metal-binding</keyword>
<evidence type="ECO:0000256" key="3">
    <source>
        <dbReference type="ARBA" id="ARBA00023002"/>
    </source>
</evidence>
<accession>A0A6A4V9Z4</accession>
<keyword evidence="2 4" id="KW-0862">Zinc</keyword>
<evidence type="ECO:0000259" key="6">
    <source>
        <dbReference type="SMART" id="SM00829"/>
    </source>
</evidence>
<sequence length="413" mass="45325">MESRLESIEDRLTLIDSRMEELTGRLDGQQTQLDEVVTQLNGQKSQQDETTVTVNDLTERLSAIAIRMEKHTLKLKEIPIPKVEKGDDVLVKVVYCGICGTDLHAIKANYPTAEHDVTLGHEICGVVSEIGADVKTLKVGDKVTVDPYRGCYKCRYCAGGNPQYCLHEGPKNALGFFRDGGWAEYCLAPAQQVHVVPESMGLGLDLACLVETLSTIQHGVDRIGMVPHDANVLIIGAGIIGILYACIFHLHGHKNVIISEPSNERRARIDVLELGYKAMAPDQTREMMAKAAENLDAYGLDYVVDCSGYAPAVEEAFQWLRKGGRLCIFGVAPPTARISIAPNQMFHKELMILGTLTNPFCYPKATALTAAMGARYLAYDKLAIQTFDLKDYEKALSSLASGVISKAVFKFSE</sequence>
<evidence type="ECO:0000256" key="2">
    <source>
        <dbReference type="ARBA" id="ARBA00022833"/>
    </source>
</evidence>
<dbReference type="PROSITE" id="PS00059">
    <property type="entry name" value="ADH_ZINC"/>
    <property type="match status" value="1"/>
</dbReference>
<dbReference type="PANTHER" id="PTHR43401">
    <property type="entry name" value="L-THREONINE 3-DEHYDROGENASE"/>
    <property type="match status" value="1"/>
</dbReference>
<dbReference type="OrthoDB" id="3941538at2759"/>
<dbReference type="EMBL" id="VIIS01002117">
    <property type="protein sequence ID" value="KAF0288364.1"/>
    <property type="molecule type" value="Genomic_DNA"/>
</dbReference>
<dbReference type="GO" id="GO:0008270">
    <property type="term" value="F:zinc ion binding"/>
    <property type="evidence" value="ECO:0007669"/>
    <property type="project" value="InterPro"/>
</dbReference>
<proteinExistence type="inferred from homology"/>
<evidence type="ECO:0000313" key="7">
    <source>
        <dbReference type="EMBL" id="KAF0288364.1"/>
    </source>
</evidence>
<keyword evidence="5" id="KW-0175">Coiled coil</keyword>
<keyword evidence="8" id="KW-1185">Reference proteome</keyword>
<dbReference type="SUPFAM" id="SSF51735">
    <property type="entry name" value="NAD(P)-binding Rossmann-fold domains"/>
    <property type="match status" value="1"/>
</dbReference>
<dbReference type="InterPro" id="IPR002328">
    <property type="entry name" value="ADH_Zn_CS"/>
</dbReference>
<organism evidence="7 8">
    <name type="scientific">Amphibalanus amphitrite</name>
    <name type="common">Striped barnacle</name>
    <name type="synonym">Balanus amphitrite</name>
    <dbReference type="NCBI Taxonomy" id="1232801"/>
    <lineage>
        <taxon>Eukaryota</taxon>
        <taxon>Metazoa</taxon>
        <taxon>Ecdysozoa</taxon>
        <taxon>Arthropoda</taxon>
        <taxon>Crustacea</taxon>
        <taxon>Multicrustacea</taxon>
        <taxon>Cirripedia</taxon>
        <taxon>Thoracica</taxon>
        <taxon>Thoracicalcarea</taxon>
        <taxon>Balanomorpha</taxon>
        <taxon>Balanoidea</taxon>
        <taxon>Balanidae</taxon>
        <taxon>Amphibalaninae</taxon>
        <taxon>Amphibalanus</taxon>
    </lineage>
</organism>
<dbReference type="SUPFAM" id="SSF50129">
    <property type="entry name" value="GroES-like"/>
    <property type="match status" value="1"/>
</dbReference>
<feature type="coiled-coil region" evidence="5">
    <location>
        <begin position="5"/>
        <end position="39"/>
    </location>
</feature>
<dbReference type="InterPro" id="IPR013154">
    <property type="entry name" value="ADH-like_N"/>
</dbReference>
<evidence type="ECO:0000313" key="8">
    <source>
        <dbReference type="Proteomes" id="UP000440578"/>
    </source>
</evidence>
<dbReference type="InterPro" id="IPR036291">
    <property type="entry name" value="NAD(P)-bd_dom_sf"/>
</dbReference>
<dbReference type="Pfam" id="PF00107">
    <property type="entry name" value="ADH_zinc_N"/>
    <property type="match status" value="1"/>
</dbReference>
<comment type="similarity">
    <text evidence="4">Belongs to the zinc-containing alcohol dehydrogenase family.</text>
</comment>